<evidence type="ECO:0000256" key="4">
    <source>
        <dbReference type="ARBA" id="ARBA00023002"/>
    </source>
</evidence>
<dbReference type="PANTHER" id="PTHR37480:SF1">
    <property type="entry name" value="ENOYL-[ACYL-CARRIER-PROTEIN] REDUCTASE [NADH]"/>
    <property type="match status" value="1"/>
</dbReference>
<evidence type="ECO:0000313" key="15">
    <source>
        <dbReference type="EMBL" id="GAD30167.1"/>
    </source>
</evidence>
<reference evidence="16" key="1">
    <citation type="submission" date="2012-12" db="EMBL/GenBank/DDBJ databases">
        <title>Genome Sequence of Photobacterium leiognathi lrivu.4.1.</title>
        <authorList>
            <person name="Urbanczyk H."/>
            <person name="Ogura Y."/>
            <person name="Hayashi T."/>
            <person name="Dunlap P.V."/>
        </authorList>
    </citation>
    <scope>NUCLEOTIDE SEQUENCE [LARGE SCALE GENOMIC DNA]</scope>
    <source>
        <strain evidence="16">lrivu.4.1</strain>
    </source>
</reference>
<dbReference type="Proteomes" id="UP000030675">
    <property type="component" value="Unassembled WGS sequence"/>
</dbReference>
<dbReference type="Pfam" id="PF12242">
    <property type="entry name" value="Eno-Rase_NADH_b"/>
    <property type="match status" value="1"/>
</dbReference>
<dbReference type="GO" id="GO:0004318">
    <property type="term" value="F:enoyl-[acyl-carrier-protein] reductase (NADH) activity"/>
    <property type="evidence" value="ECO:0007669"/>
    <property type="project" value="UniProtKB-UniRule"/>
</dbReference>
<dbReference type="EMBL" id="DF196819">
    <property type="protein sequence ID" value="GAD30167.1"/>
    <property type="molecule type" value="Genomic_DNA"/>
</dbReference>
<evidence type="ECO:0000256" key="7">
    <source>
        <dbReference type="ARBA" id="ARBA00023160"/>
    </source>
</evidence>
<feature type="binding site" evidence="11">
    <location>
        <begin position="273"/>
        <end position="275"/>
    </location>
    <ligand>
        <name>NAD(+)</name>
        <dbReference type="ChEBI" id="CHEBI:57540"/>
    </ligand>
</feature>
<evidence type="ECO:0000256" key="11">
    <source>
        <dbReference type="HAMAP-Rule" id="MF_01838"/>
    </source>
</evidence>
<evidence type="ECO:0000313" key="16">
    <source>
        <dbReference type="Proteomes" id="UP000030675"/>
    </source>
</evidence>
<comment type="similarity">
    <text evidence="10 11">Belongs to the TER reductase family.</text>
</comment>
<evidence type="ECO:0000256" key="8">
    <source>
        <dbReference type="ARBA" id="ARBA00048302"/>
    </source>
</evidence>
<evidence type="ECO:0000256" key="9">
    <source>
        <dbReference type="ARBA" id="ARBA00048572"/>
    </source>
</evidence>
<dbReference type="RefSeq" id="WP_023932771.1">
    <property type="nucleotide sequence ID" value="NZ_DF196819.1"/>
</dbReference>
<evidence type="ECO:0000259" key="12">
    <source>
        <dbReference type="Pfam" id="PF07055"/>
    </source>
</evidence>
<feature type="active site" description="Proton donor" evidence="11">
    <location>
        <position position="235"/>
    </location>
</feature>
<proteinExistence type="inferred from homology"/>
<evidence type="ECO:0000256" key="2">
    <source>
        <dbReference type="ARBA" id="ARBA00022516"/>
    </source>
</evidence>
<dbReference type="EC" id="1.3.1.9" evidence="11"/>
<comment type="subunit">
    <text evidence="1 11">Monomer.</text>
</comment>
<dbReference type="HAMAP" id="MF_01838">
    <property type="entry name" value="FabV_reductase"/>
    <property type="match status" value="1"/>
</dbReference>
<keyword evidence="5 11" id="KW-0520">NAD</keyword>
<evidence type="ECO:0000256" key="10">
    <source>
        <dbReference type="ARBA" id="ARBA00060887"/>
    </source>
</evidence>
<dbReference type="InterPro" id="IPR050048">
    <property type="entry name" value="FabV-like_NADH_b"/>
</dbReference>
<name>A0A0U1P641_PHOLE</name>
<evidence type="ECO:0000256" key="5">
    <source>
        <dbReference type="ARBA" id="ARBA00023027"/>
    </source>
</evidence>
<dbReference type="eggNOG" id="COG3007">
    <property type="taxonomic scope" value="Bacteria"/>
</dbReference>
<accession>A0A0U1P641</accession>
<organism evidence="15 16">
    <name type="scientific">Photobacterium leiognathi lrivu.4.1</name>
    <dbReference type="NCBI Taxonomy" id="1248232"/>
    <lineage>
        <taxon>Bacteria</taxon>
        <taxon>Pseudomonadati</taxon>
        <taxon>Pseudomonadota</taxon>
        <taxon>Gammaproteobacteria</taxon>
        <taxon>Vibrionales</taxon>
        <taxon>Vibrionaceae</taxon>
        <taxon>Photobacterium</taxon>
    </lineage>
</organism>
<dbReference type="UniPathway" id="UPA00094"/>
<feature type="domain" description="Enoyl reductase FAD binding" evidence="12">
    <location>
        <begin position="326"/>
        <end position="389"/>
    </location>
</feature>
<dbReference type="Gene3D" id="3.40.50.720">
    <property type="entry name" value="NAD(P)-binding Rossmann-like Domain"/>
    <property type="match status" value="1"/>
</dbReference>
<dbReference type="InterPro" id="IPR024910">
    <property type="entry name" value="Enoyl-CoA_Rdtase_cat_dom"/>
</dbReference>
<dbReference type="NCBIfam" id="NF010177">
    <property type="entry name" value="PRK13656.1"/>
    <property type="match status" value="1"/>
</dbReference>
<keyword evidence="7 11" id="KW-0275">Fatty acid biosynthesis</keyword>
<dbReference type="FunFam" id="3.40.50.720:FF:000221">
    <property type="entry name" value="Enoyl-[acyl-carrier-protein] reductase [NADH]"/>
    <property type="match status" value="1"/>
</dbReference>
<comment type="catalytic activity">
    <reaction evidence="8">
        <text>a 2,3-saturated acyl-CoA + NAD(+) = a (2E)-enoyl-CoA + NADH + H(+)</text>
        <dbReference type="Rhea" id="RHEA:18177"/>
        <dbReference type="ChEBI" id="CHEBI:15378"/>
        <dbReference type="ChEBI" id="CHEBI:57540"/>
        <dbReference type="ChEBI" id="CHEBI:57945"/>
        <dbReference type="ChEBI" id="CHEBI:58856"/>
        <dbReference type="ChEBI" id="CHEBI:65111"/>
        <dbReference type="EC" id="1.3.1.44"/>
    </reaction>
</comment>
<feature type="binding site" evidence="11">
    <location>
        <begin position="48"/>
        <end position="53"/>
    </location>
    <ligand>
        <name>NAD(+)</name>
        <dbReference type="ChEBI" id="CHEBI:57540"/>
    </ligand>
</feature>
<dbReference type="InterPro" id="IPR010758">
    <property type="entry name" value="Trans-2-enoyl-CoA_reductase"/>
</dbReference>
<evidence type="ECO:0000259" key="14">
    <source>
        <dbReference type="Pfam" id="PF12242"/>
    </source>
</evidence>
<feature type="binding site" evidence="11">
    <location>
        <begin position="74"/>
        <end position="75"/>
    </location>
    <ligand>
        <name>NAD(+)</name>
        <dbReference type="ChEBI" id="CHEBI:57540"/>
    </ligand>
</feature>
<sequence>MIIKPKTRGFICTTTHPVGCEENVKEQIAYTKAQGPIANAPKRVLVVGSSSGYGLSSRIAAAFGGGAATIGVFFEKPGTEKKPGTAGWYNSAAFDKFAKEEGLYSKSLNGDAFSNEAKQKTIDLIKEDLGQVDMVIYSLASPVRKLPETGEVVRSCLKPMGETYTATAVDTNKDVLIEASIEPATEQEVADTVTVMGGQDWELWIDALSDAGVLADGCKTVAYSYIGTEITWPIYWHGALGQAKMDLDRAAKELNEKLAKTGGSANVAVLKSVVTQASAAIPVMPLYIAMVFKKMREEGVHEGCMQQILRMFNERLFKADGTAAEVDGENRLRLDDWELREDIQQHCRDLWPNVTNENLFDVADYQQYKDEFLKLFGFGIESVDYDADVNPEVNFDVQDI</sequence>
<comment type="pathway">
    <text evidence="11">Lipid metabolism; fatty acid biosynthesis.</text>
</comment>
<feature type="site" description="Plays an important role in discriminating NADH against NADPH" evidence="11">
    <location>
        <position position="75"/>
    </location>
</feature>
<keyword evidence="2 11" id="KW-0444">Lipid biosynthesis</keyword>
<feature type="binding site" evidence="11">
    <location>
        <begin position="139"/>
        <end position="140"/>
    </location>
    <ligand>
        <name>NAD(+)</name>
        <dbReference type="ChEBI" id="CHEBI:57540"/>
    </ligand>
</feature>
<evidence type="ECO:0000259" key="13">
    <source>
        <dbReference type="Pfam" id="PF12241"/>
    </source>
</evidence>
<dbReference type="Pfam" id="PF12241">
    <property type="entry name" value="Enoyl_reductase"/>
    <property type="match status" value="1"/>
</dbReference>
<dbReference type="GO" id="GO:0050343">
    <property type="term" value="F:trans-2-enoyl-CoA reductase (NADH) activity"/>
    <property type="evidence" value="ECO:0007669"/>
    <property type="project" value="UniProtKB-EC"/>
</dbReference>
<feature type="binding site" evidence="11">
    <location>
        <position position="244"/>
    </location>
    <ligand>
        <name>NAD(+)</name>
        <dbReference type="ChEBI" id="CHEBI:57540"/>
    </ligand>
</feature>
<keyword evidence="6 11" id="KW-0443">Lipid metabolism</keyword>
<dbReference type="GO" id="GO:0051287">
    <property type="term" value="F:NAD binding"/>
    <property type="evidence" value="ECO:0007669"/>
    <property type="project" value="UniProtKB-UniRule"/>
</dbReference>
<dbReference type="Pfam" id="PF07055">
    <property type="entry name" value="Eno-Rase_FAD_bd"/>
    <property type="match status" value="1"/>
</dbReference>
<dbReference type="PANTHER" id="PTHR37480">
    <property type="entry name" value="ENOYL-[ACYL-CARRIER-PROTEIN] REDUCTASE [NADH]"/>
    <property type="match status" value="1"/>
</dbReference>
<comment type="function">
    <text evidence="11">Involved in the final reduction of the elongation cycle of fatty acid synthesis (FAS II). Catalyzes the reduction of a carbon-carbon double bond in an enoyl moiety that is covalently linked to an acyl carrier protein (ACP).</text>
</comment>
<feature type="domain" description="Trans-2-enoyl-CoA reductase-like NAD(P)H binding" evidence="14">
    <location>
        <begin position="2"/>
        <end position="80"/>
    </location>
</feature>
<dbReference type="InterPro" id="IPR024906">
    <property type="entry name" value="Eno_Rdtase_FAD-bd_dom"/>
</dbReference>
<feature type="domain" description="Trans-2-enoyl-CoA reductase catalytic" evidence="13">
    <location>
        <begin position="82"/>
        <end position="317"/>
    </location>
</feature>
<evidence type="ECO:0000256" key="1">
    <source>
        <dbReference type="ARBA" id="ARBA00011245"/>
    </source>
</evidence>
<keyword evidence="4 11" id="KW-0560">Oxidoreductase</keyword>
<protein>
    <recommendedName>
        <fullName evidence="11">Enoyl-[acyl-carrier-protein] reductase [NADH]</fullName>
        <shortName evidence="11">ENR</shortName>
        <ecNumber evidence="11">1.3.1.9</ecNumber>
    </recommendedName>
</protein>
<evidence type="ECO:0000256" key="6">
    <source>
        <dbReference type="ARBA" id="ARBA00023098"/>
    </source>
</evidence>
<dbReference type="HOGENOM" id="CLU_057698_1_0_6"/>
<feature type="binding site" evidence="11">
    <location>
        <begin position="111"/>
        <end position="112"/>
    </location>
    <ligand>
        <name>NAD(+)</name>
        <dbReference type="ChEBI" id="CHEBI:57540"/>
    </ligand>
</feature>
<dbReference type="NCBIfam" id="NF043048">
    <property type="entry name" value="EnoyACPredFabV"/>
    <property type="match status" value="1"/>
</dbReference>
<comment type="catalytic activity">
    <reaction evidence="9 11">
        <text>a 2,3-saturated acyl-[ACP] + NAD(+) = a (2E)-enoyl-[ACP] + NADH + H(+)</text>
        <dbReference type="Rhea" id="RHEA:10240"/>
        <dbReference type="Rhea" id="RHEA-COMP:9925"/>
        <dbReference type="Rhea" id="RHEA-COMP:9926"/>
        <dbReference type="ChEBI" id="CHEBI:15378"/>
        <dbReference type="ChEBI" id="CHEBI:57540"/>
        <dbReference type="ChEBI" id="CHEBI:57945"/>
        <dbReference type="ChEBI" id="CHEBI:78784"/>
        <dbReference type="ChEBI" id="CHEBI:78785"/>
        <dbReference type="EC" id="1.3.1.9"/>
    </reaction>
</comment>
<keyword evidence="3 11" id="KW-0276">Fatty acid metabolism</keyword>
<dbReference type="AlphaFoldDB" id="A0A0U1P641"/>
<feature type="binding site" evidence="11">
    <location>
        <position position="225"/>
    </location>
    <ligand>
        <name>substrate</name>
    </ligand>
</feature>
<gene>
    <name evidence="11" type="primary">fabV</name>
    <name evidence="15" type="ORF">PLEI_1822</name>
</gene>
<evidence type="ECO:0000256" key="3">
    <source>
        <dbReference type="ARBA" id="ARBA00022832"/>
    </source>
</evidence>
<dbReference type="GO" id="GO:0006633">
    <property type="term" value="P:fatty acid biosynthetic process"/>
    <property type="evidence" value="ECO:0007669"/>
    <property type="project" value="UniProtKB-UniRule"/>
</dbReference>